<dbReference type="PANTHER" id="PTHR30619:SF1">
    <property type="entry name" value="RECOMBINATION PROTEIN 2"/>
    <property type="match status" value="1"/>
</dbReference>
<keyword evidence="1" id="KW-0378">Hydrolase</keyword>
<reference evidence="1 2" key="1">
    <citation type="submission" date="2021-03" db="EMBL/GenBank/DDBJ databases">
        <title>Genomic Encyclopedia of Type Strains, Phase IV (KMG-IV): sequencing the most valuable type-strain genomes for metagenomic binning, comparative biology and taxonomic classification.</title>
        <authorList>
            <person name="Goeker M."/>
        </authorList>
    </citation>
    <scope>NUCLEOTIDE SEQUENCE [LARGE SCALE GENOMIC DNA]</scope>
    <source>
        <strain evidence="1 2">DSM 24738</strain>
    </source>
</reference>
<organism evidence="1 2">
    <name type="scientific">Ammoniphilus resinae</name>
    <dbReference type="NCBI Taxonomy" id="861532"/>
    <lineage>
        <taxon>Bacteria</taxon>
        <taxon>Bacillati</taxon>
        <taxon>Bacillota</taxon>
        <taxon>Bacilli</taxon>
        <taxon>Bacillales</taxon>
        <taxon>Paenibacillaceae</taxon>
        <taxon>Aneurinibacillus group</taxon>
        <taxon>Ammoniphilus</taxon>
    </lineage>
</organism>
<dbReference type="EMBL" id="JAGGKT010000011">
    <property type="protein sequence ID" value="MBP1933404.1"/>
    <property type="molecule type" value="Genomic_DNA"/>
</dbReference>
<comment type="caution">
    <text evidence="1">The sequence shown here is derived from an EMBL/GenBank/DDBJ whole genome shotgun (WGS) entry which is preliminary data.</text>
</comment>
<accession>A0ABS4GT29</accession>
<sequence>MGLRFGLLGLWVLLLVLSACQAKEQTIMATHHAPVEIADFPVSVHFLGISEGESTLVLAKNFTMLVDAGSAKSANEIIEILEQFEVERIDTLVLTGEMDGHVDGANTILQHYPVDQLMVPELIQQTILERITQPVQSIVAVTEGQTFTFAKILKMRVLSPSEPLSLSPQANSLVFQLIHDKVKWMFTSDINDEIEYQLIEKYNLKSQILKVSDSGSNQASSPSFLEKVDAHVAVIFQDLTNTIGFDDVIERLNETWLDVYQTKTHGTVSVLSDGRDYQIKREKSKGFFQEHEEYQEP</sequence>
<proteinExistence type="predicted"/>
<keyword evidence="2" id="KW-1185">Reference proteome</keyword>
<gene>
    <name evidence="1" type="ORF">J2Z37_003417</name>
</gene>
<protein>
    <submittedName>
        <fullName evidence="1">Beta-lactamase superfamily II metal-dependent hydrolase</fullName>
    </submittedName>
</protein>
<evidence type="ECO:0000313" key="1">
    <source>
        <dbReference type="EMBL" id="MBP1933404.1"/>
    </source>
</evidence>
<dbReference type="InterPro" id="IPR052159">
    <property type="entry name" value="Competence_DNA_uptake"/>
</dbReference>
<dbReference type="RefSeq" id="WP_209811424.1">
    <property type="nucleotide sequence ID" value="NZ_JAGGKT010000011.1"/>
</dbReference>
<dbReference type="SUPFAM" id="SSF56281">
    <property type="entry name" value="Metallo-hydrolase/oxidoreductase"/>
    <property type="match status" value="1"/>
</dbReference>
<dbReference type="InterPro" id="IPR036866">
    <property type="entry name" value="RibonucZ/Hydroxyglut_hydro"/>
</dbReference>
<name>A0ABS4GT29_9BACL</name>
<dbReference type="GO" id="GO:0016787">
    <property type="term" value="F:hydrolase activity"/>
    <property type="evidence" value="ECO:0007669"/>
    <property type="project" value="UniProtKB-KW"/>
</dbReference>
<evidence type="ECO:0000313" key="2">
    <source>
        <dbReference type="Proteomes" id="UP001519343"/>
    </source>
</evidence>
<dbReference type="PANTHER" id="PTHR30619">
    <property type="entry name" value="DNA INTERNALIZATION/COMPETENCE PROTEIN COMEC/REC2"/>
    <property type="match status" value="1"/>
</dbReference>
<dbReference type="PROSITE" id="PS51257">
    <property type="entry name" value="PROKAR_LIPOPROTEIN"/>
    <property type="match status" value="1"/>
</dbReference>
<dbReference type="Gene3D" id="3.60.15.10">
    <property type="entry name" value="Ribonuclease Z/Hydroxyacylglutathione hydrolase-like"/>
    <property type="match status" value="1"/>
</dbReference>
<dbReference type="Proteomes" id="UP001519343">
    <property type="component" value="Unassembled WGS sequence"/>
</dbReference>